<accession>A0A6C0DFB6</accession>
<reference evidence="2" key="1">
    <citation type="journal article" date="2020" name="Nature">
        <title>Giant virus diversity and host interactions through global metagenomics.</title>
        <authorList>
            <person name="Schulz F."/>
            <person name="Roux S."/>
            <person name="Paez-Espino D."/>
            <person name="Jungbluth S."/>
            <person name="Walsh D.A."/>
            <person name="Denef V.J."/>
            <person name="McMahon K.D."/>
            <person name="Konstantinidis K.T."/>
            <person name="Eloe-Fadrosh E.A."/>
            <person name="Kyrpides N.C."/>
            <person name="Woyke T."/>
        </authorList>
    </citation>
    <scope>NUCLEOTIDE SEQUENCE</scope>
    <source>
        <strain evidence="2">GVMAG-M-3300023174-176</strain>
    </source>
</reference>
<protein>
    <recommendedName>
        <fullName evidence="1">Hedgehog/Intein (Hint) domain-containing protein</fullName>
    </recommendedName>
</protein>
<organism evidence="2">
    <name type="scientific">viral metagenome</name>
    <dbReference type="NCBI Taxonomy" id="1070528"/>
    <lineage>
        <taxon>unclassified sequences</taxon>
        <taxon>metagenomes</taxon>
        <taxon>organismal metagenomes</taxon>
    </lineage>
</organism>
<feature type="domain" description="Hedgehog/Intein (Hint)" evidence="1">
    <location>
        <begin position="217"/>
        <end position="347"/>
    </location>
</feature>
<evidence type="ECO:0000259" key="1">
    <source>
        <dbReference type="Pfam" id="PF13403"/>
    </source>
</evidence>
<dbReference type="InterPro" id="IPR028992">
    <property type="entry name" value="Hedgehog/Intein_dom"/>
</dbReference>
<dbReference type="InterPro" id="IPR036844">
    <property type="entry name" value="Hint_dom_sf"/>
</dbReference>
<proteinExistence type="predicted"/>
<dbReference type="Pfam" id="PF13403">
    <property type="entry name" value="Hint_2"/>
    <property type="match status" value="1"/>
</dbReference>
<dbReference type="AlphaFoldDB" id="A0A6C0DFB6"/>
<evidence type="ECO:0000313" key="2">
    <source>
        <dbReference type="EMBL" id="QHT15656.1"/>
    </source>
</evidence>
<name>A0A6C0DFB6_9ZZZZ</name>
<dbReference type="EMBL" id="MN739613">
    <property type="protein sequence ID" value="QHT15656.1"/>
    <property type="molecule type" value="Genomic_DNA"/>
</dbReference>
<dbReference type="SUPFAM" id="SSF51294">
    <property type="entry name" value="Hedgehog/intein (Hint) domain"/>
    <property type="match status" value="1"/>
</dbReference>
<sequence>MADVSFNYAQSSINSGVLGTWTVPSSFSGTTYFLLVGPGGNNRIVQPFYDGGSGGAFYGSVNLPPGQVINYSVSAPGNGNQGVAYISISTHEDNGQYPSTTGLPYVWGGDNADGGGGGAGGSWAWVGIGNGTASPSLSNGMSIYPVTTLGVLNGIDGGNEEGGGTGPGPSVYPISPFPGIPAGPGNGANQFNSPGPGLIVVSYGTPIPWPTSVSHVPCFPLGTRILTPKGYKAVETLEQGSIVTTAANKNVPVKIYNRTIEASTSNTAPYLIPKHSFGFSPVADLRLSPLHAFQIRKGVWQIPKYAALQNKDIKQYDMGKSVTYYHVECPNFFTDNLVVDGNVVESFGSNQVKGLKTLYKYNDSLKGFTRASQPSKSLTM</sequence>